<evidence type="ECO:0000313" key="2">
    <source>
        <dbReference type="Proteomes" id="UP000588586"/>
    </source>
</evidence>
<comment type="caution">
    <text evidence="1">The sequence shown here is derived from an EMBL/GenBank/DDBJ whole genome shotgun (WGS) entry which is preliminary data.</text>
</comment>
<keyword evidence="2" id="KW-1185">Reference proteome</keyword>
<accession>A0A849H913</accession>
<proteinExistence type="predicted"/>
<protein>
    <submittedName>
        <fullName evidence="1">GrpB family protein</fullName>
    </submittedName>
</protein>
<dbReference type="SUPFAM" id="SSF81301">
    <property type="entry name" value="Nucleotidyltransferase"/>
    <property type="match status" value="1"/>
</dbReference>
<dbReference type="AlphaFoldDB" id="A0A849H913"/>
<dbReference type="PANTHER" id="PTHR34822:SF1">
    <property type="entry name" value="GRPB FAMILY PROTEIN"/>
    <property type="match status" value="1"/>
</dbReference>
<dbReference type="Pfam" id="PF04229">
    <property type="entry name" value="GrpB"/>
    <property type="match status" value="1"/>
</dbReference>
<dbReference type="RefSeq" id="WP_171241582.1">
    <property type="nucleotide sequence ID" value="NZ_JABEPQ010000001.1"/>
</dbReference>
<reference evidence="1 2" key="1">
    <citation type="submission" date="2020-04" db="EMBL/GenBank/DDBJ databases">
        <title>Knoellia sp. isolate from air conditioner.</title>
        <authorList>
            <person name="Chea S."/>
            <person name="Kim D.-U."/>
        </authorList>
    </citation>
    <scope>NUCLEOTIDE SEQUENCE [LARGE SCALE GENOMIC DNA]</scope>
    <source>
        <strain evidence="1 2">DB2414S</strain>
    </source>
</reference>
<sequence>MPSTDPPSGLVDGAVPYADQPVVVDHDPEWADLFEQNRAVIAGALGETALAVEHVGSTSVPGLPAKAVIDILLLVPDSGDEAAYLPALEGAGYRLRVREPDWLEHRVVSRRVGDGDSHDVNVHVFTPGGAADPEIARMRMFRDWLRAHPEDRDRYAAVKRELATREWRYVQDYADAKTEVVEDILAKAGAPPAP</sequence>
<evidence type="ECO:0000313" key="1">
    <source>
        <dbReference type="EMBL" id="NNM44425.1"/>
    </source>
</evidence>
<name>A0A849H913_9MICO</name>
<dbReference type="Gene3D" id="3.30.460.10">
    <property type="entry name" value="Beta Polymerase, domain 2"/>
    <property type="match status" value="1"/>
</dbReference>
<dbReference type="InterPro" id="IPR043519">
    <property type="entry name" value="NT_sf"/>
</dbReference>
<organism evidence="1 2">
    <name type="scientific">Knoellia koreensis</name>
    <dbReference type="NCBI Taxonomy" id="2730921"/>
    <lineage>
        <taxon>Bacteria</taxon>
        <taxon>Bacillati</taxon>
        <taxon>Actinomycetota</taxon>
        <taxon>Actinomycetes</taxon>
        <taxon>Micrococcales</taxon>
        <taxon>Intrasporangiaceae</taxon>
        <taxon>Knoellia</taxon>
    </lineage>
</organism>
<dbReference type="Proteomes" id="UP000588586">
    <property type="component" value="Unassembled WGS sequence"/>
</dbReference>
<dbReference type="PANTHER" id="PTHR34822">
    <property type="entry name" value="GRPB DOMAIN PROTEIN (AFU_ORTHOLOGUE AFUA_1G01530)"/>
    <property type="match status" value="1"/>
</dbReference>
<dbReference type="EMBL" id="JABEPQ010000001">
    <property type="protein sequence ID" value="NNM44425.1"/>
    <property type="molecule type" value="Genomic_DNA"/>
</dbReference>
<dbReference type="InterPro" id="IPR007344">
    <property type="entry name" value="GrpB/CoaE"/>
</dbReference>
<gene>
    <name evidence="1" type="ORF">HJG52_00180</name>
</gene>